<gene>
    <name evidence="2" type="ORF">LKE05_11200</name>
</gene>
<reference evidence="2 3" key="1">
    <citation type="submission" date="2021-10" db="EMBL/GenBank/DDBJ databases">
        <title>Anaerobic single-cell dispensing facilitates the cultivation of human gut bacteria.</title>
        <authorList>
            <person name="Afrizal A."/>
        </authorList>
    </citation>
    <scope>NUCLEOTIDE SEQUENCE [LARGE SCALE GENOMIC DNA]</scope>
    <source>
        <strain evidence="2 3">CLA-AA-H232</strain>
    </source>
</reference>
<dbReference type="InterPro" id="IPR003115">
    <property type="entry name" value="ParB_N"/>
</dbReference>
<dbReference type="AlphaFoldDB" id="A0AAE3DZK6"/>
<evidence type="ECO:0000313" key="2">
    <source>
        <dbReference type="EMBL" id="MCC2211351.1"/>
    </source>
</evidence>
<dbReference type="SMART" id="SM00470">
    <property type="entry name" value="ParB"/>
    <property type="match status" value="1"/>
</dbReference>
<dbReference type="Proteomes" id="UP001198242">
    <property type="component" value="Unassembled WGS sequence"/>
</dbReference>
<dbReference type="EMBL" id="JAJEQM010000016">
    <property type="protein sequence ID" value="MCC2211351.1"/>
    <property type="molecule type" value="Genomic_DNA"/>
</dbReference>
<dbReference type="PANTHER" id="PTHR33375">
    <property type="entry name" value="CHROMOSOME-PARTITIONING PROTEIN PARB-RELATED"/>
    <property type="match status" value="1"/>
</dbReference>
<dbReference type="GO" id="GO:0005694">
    <property type="term" value="C:chromosome"/>
    <property type="evidence" value="ECO:0007669"/>
    <property type="project" value="TreeGrafter"/>
</dbReference>
<evidence type="ECO:0000313" key="3">
    <source>
        <dbReference type="Proteomes" id="UP001198242"/>
    </source>
</evidence>
<dbReference type="SUPFAM" id="SSF110849">
    <property type="entry name" value="ParB/Sulfiredoxin"/>
    <property type="match status" value="1"/>
</dbReference>
<dbReference type="PANTHER" id="PTHR33375:SF1">
    <property type="entry name" value="CHROMOSOME-PARTITIONING PROTEIN PARB-RELATED"/>
    <property type="match status" value="1"/>
</dbReference>
<protein>
    <submittedName>
        <fullName evidence="2">ParB N-terminal domain-containing protein</fullName>
    </submittedName>
</protein>
<sequence length="291" mass="33638">MDFEQEFEVIPVTRVKITDTEAYSKHPFRVVHNKALEMLAEDIKEHGLLNPILVRVLGFGGRYEILSGHRRMEALKLNGETEADVRIIKCTDIEAANIVIKSNLLQRDKILPSERAKVYMLRNECLKKEKGNLSTGWTKLDENTQKALAKEFDVSKSNIYEYIRLNYLIDDLLILVDSGKIKIKISVALSYFSKECQSIIHQYFFVDKKDILNSEYVKKIKKYRNNLTIEILEKITAELGEPKQKSERYVDAFVKKYVGKFHSEQEMADVLEKLLIGYLKDNKLLDKKGGG</sequence>
<dbReference type="InterPro" id="IPR050336">
    <property type="entry name" value="Chromosome_partition/occlusion"/>
</dbReference>
<keyword evidence="3" id="KW-1185">Reference proteome</keyword>
<comment type="caution">
    <text evidence="2">The sequence shown here is derived from an EMBL/GenBank/DDBJ whole genome shotgun (WGS) entry which is preliminary data.</text>
</comment>
<organism evidence="2 3">
    <name type="scientific">Hominilimicola fabiformis</name>
    <dbReference type="NCBI Taxonomy" id="2885356"/>
    <lineage>
        <taxon>Bacteria</taxon>
        <taxon>Bacillati</taxon>
        <taxon>Bacillota</taxon>
        <taxon>Clostridia</taxon>
        <taxon>Eubacteriales</taxon>
        <taxon>Oscillospiraceae</taxon>
        <taxon>Hominilimicola</taxon>
    </lineage>
</organism>
<dbReference type="Pfam" id="PF02195">
    <property type="entry name" value="ParB_N"/>
    <property type="match status" value="1"/>
</dbReference>
<dbReference type="Gene3D" id="3.90.1530.30">
    <property type="match status" value="1"/>
</dbReference>
<dbReference type="GO" id="GO:0007059">
    <property type="term" value="P:chromosome segregation"/>
    <property type="evidence" value="ECO:0007669"/>
    <property type="project" value="TreeGrafter"/>
</dbReference>
<proteinExistence type="predicted"/>
<dbReference type="InterPro" id="IPR036086">
    <property type="entry name" value="ParB/Sulfiredoxin_sf"/>
</dbReference>
<dbReference type="Gene3D" id="1.10.10.2830">
    <property type="match status" value="1"/>
</dbReference>
<dbReference type="SUPFAM" id="SSF109709">
    <property type="entry name" value="KorB DNA-binding domain-like"/>
    <property type="match status" value="1"/>
</dbReference>
<name>A0AAE3DZK6_9FIRM</name>
<accession>A0AAE3DZK6</accession>
<evidence type="ECO:0000259" key="1">
    <source>
        <dbReference type="SMART" id="SM00470"/>
    </source>
</evidence>
<dbReference type="RefSeq" id="WP_308456925.1">
    <property type="nucleotide sequence ID" value="NZ_JAJEQM010000016.1"/>
</dbReference>
<feature type="domain" description="ParB-like N-terminal" evidence="1">
    <location>
        <begin position="13"/>
        <end position="104"/>
    </location>
</feature>